<dbReference type="RefSeq" id="WP_097056789.1">
    <property type="nucleotide sequence ID" value="NZ_OCMF01000003.1"/>
</dbReference>
<proteinExistence type="predicted"/>
<dbReference type="AlphaFoldDB" id="A0A285X6T1"/>
<feature type="chain" id="PRO_5013171269" description="YD repeat-containing protein" evidence="1">
    <location>
        <begin position="22"/>
        <end position="282"/>
    </location>
</feature>
<sequence length="282" mass="32878">MRKSLLLLCLILFFSCSPDNENDPEPTPSEANLIKSQKIYAFGVLEEENNYYYNSDGKISKIDINSVYQGIGSFEYFYDANGRMESFTLTLLSPFDDQREEITTLFYEGEKIVRTCTTVSVTNEDGTSMDPTVDKVEYEYNSRGLVTKLIKYDHDYQASATCESLEYIESTTNMQYDSNGNFSRLEDSGNVFGSIYLTYTFDDTFNPFKNIKPVSFRNIYNYSSENNVLMAEEFNSNTNEKVGYVEYNYEFNEDKYPVSITKKWSTADDFMYQTYTYEYTYY</sequence>
<feature type="signal peptide" evidence="1">
    <location>
        <begin position="1"/>
        <end position="21"/>
    </location>
</feature>
<dbReference type="Proteomes" id="UP000219193">
    <property type="component" value="Unassembled WGS sequence"/>
</dbReference>
<name>A0A285X6T1_9FLAO</name>
<dbReference type="OrthoDB" id="1423653at2"/>
<evidence type="ECO:0000313" key="2">
    <source>
        <dbReference type="EMBL" id="SOC81032.1"/>
    </source>
</evidence>
<keyword evidence="3" id="KW-1185">Reference proteome</keyword>
<organism evidence="2 3">
    <name type="scientific">Salinimicrobium sediminis</name>
    <dbReference type="NCBI Taxonomy" id="1343891"/>
    <lineage>
        <taxon>Bacteria</taxon>
        <taxon>Pseudomonadati</taxon>
        <taxon>Bacteroidota</taxon>
        <taxon>Flavobacteriia</taxon>
        <taxon>Flavobacteriales</taxon>
        <taxon>Flavobacteriaceae</taxon>
        <taxon>Salinimicrobium</taxon>
    </lineage>
</organism>
<reference evidence="3" key="1">
    <citation type="submission" date="2017-09" db="EMBL/GenBank/DDBJ databases">
        <authorList>
            <person name="Varghese N."/>
            <person name="Submissions S."/>
        </authorList>
    </citation>
    <scope>NUCLEOTIDE SEQUENCE [LARGE SCALE GENOMIC DNA]</scope>
    <source>
        <strain evidence="3">CGMCC 1.12641</strain>
    </source>
</reference>
<dbReference type="EMBL" id="OCMF01000003">
    <property type="protein sequence ID" value="SOC81032.1"/>
    <property type="molecule type" value="Genomic_DNA"/>
</dbReference>
<evidence type="ECO:0000256" key="1">
    <source>
        <dbReference type="SAM" id="SignalP"/>
    </source>
</evidence>
<evidence type="ECO:0000313" key="3">
    <source>
        <dbReference type="Proteomes" id="UP000219193"/>
    </source>
</evidence>
<gene>
    <name evidence="2" type="ORF">SAMN06296241_2604</name>
</gene>
<accession>A0A285X6T1</accession>
<keyword evidence="1" id="KW-0732">Signal</keyword>
<protein>
    <recommendedName>
        <fullName evidence="4">YD repeat-containing protein</fullName>
    </recommendedName>
</protein>
<dbReference type="Gene3D" id="2.180.10.10">
    <property type="entry name" value="RHS repeat-associated core"/>
    <property type="match status" value="1"/>
</dbReference>
<dbReference type="PROSITE" id="PS51257">
    <property type="entry name" value="PROKAR_LIPOPROTEIN"/>
    <property type="match status" value="1"/>
</dbReference>
<evidence type="ECO:0008006" key="4">
    <source>
        <dbReference type="Google" id="ProtNLM"/>
    </source>
</evidence>